<feature type="domain" description="Pyridine nucleotide-disulphide oxidoreductase dimerisation" evidence="5">
    <location>
        <begin position="335"/>
        <end position="439"/>
    </location>
</feature>
<proteinExistence type="inferred from homology"/>
<dbReference type="Proteomes" id="UP000604765">
    <property type="component" value="Unassembled WGS sequence"/>
</dbReference>
<dbReference type="Pfam" id="PF02852">
    <property type="entry name" value="Pyr_redox_dim"/>
    <property type="match status" value="1"/>
</dbReference>
<dbReference type="InterPro" id="IPR001100">
    <property type="entry name" value="Pyr_nuc-diS_OxRdtase"/>
</dbReference>
<evidence type="ECO:0000256" key="4">
    <source>
        <dbReference type="ARBA" id="ARBA00022827"/>
    </source>
</evidence>
<dbReference type="InterPro" id="IPR016156">
    <property type="entry name" value="FAD/NAD-linked_Rdtase_dimer_sf"/>
</dbReference>
<evidence type="ECO:0000313" key="7">
    <source>
        <dbReference type="EMBL" id="GHP13112.1"/>
    </source>
</evidence>
<keyword evidence="8" id="KW-1185">Reference proteome</keyword>
<dbReference type="PANTHER" id="PTHR43014:SF5">
    <property type="entry name" value="GLUTATHIONE REDUCTASE (NADPH)"/>
    <property type="match status" value="1"/>
</dbReference>
<dbReference type="PRINTS" id="PR00368">
    <property type="entry name" value="FADPNR"/>
</dbReference>
<comment type="cofactor">
    <cofactor evidence="1">
        <name>FAD</name>
        <dbReference type="ChEBI" id="CHEBI:57692"/>
    </cofactor>
</comment>
<sequence length="443" mass="48313">MVENYDVVILGGGVAANSLAHSLRRQNKSVAVVENNLFGGTCPNRGCDPKKILLAGLEVTQTVANMQGSGISGAVEVNWPDLMRHKRQYTDPISHATRQSLNADGVTTFHEQAQFNAAGQVQAGTHVLTGDRYVIATGQRPRILAVDGSDYFKTSTDFLNLDDMPKEVTFVGGGYIGFELAGIARAAGAKVHLIHHNRRPLKRFDPQLVQEKLEHLKAQGVDVQLDVNVTKISKSRDRLVITGDNGFELSTDMAFCTAGRVPNVDKLGLENVGVACDAQGVRVNDYLQTTNQAIFAMGDVVSTDRPKLTPVAGYEAGYLSRLFSGVPDKLSFKSIPTLVFGQPSLAQVGLPSSVATNNDQYLLISNDMTKWYSYHRLNEPIAKAKVVIDRKQQTVVGATILSNHADELINIFTLMIDQHMKLADFNKEILAYPSLASDVTYLI</sequence>
<dbReference type="SUPFAM" id="SSF51905">
    <property type="entry name" value="FAD/NAD(P)-binding domain"/>
    <property type="match status" value="1"/>
</dbReference>
<evidence type="ECO:0000256" key="1">
    <source>
        <dbReference type="ARBA" id="ARBA00001974"/>
    </source>
</evidence>
<accession>A0ABQ3VY26</accession>
<evidence type="ECO:0000256" key="3">
    <source>
        <dbReference type="ARBA" id="ARBA00022630"/>
    </source>
</evidence>
<evidence type="ECO:0000259" key="5">
    <source>
        <dbReference type="Pfam" id="PF02852"/>
    </source>
</evidence>
<gene>
    <name evidence="7" type="primary">gshR1</name>
    <name evidence="7" type="ORF">YK48G_05370</name>
</gene>
<dbReference type="Pfam" id="PF07992">
    <property type="entry name" value="Pyr_redox_2"/>
    <property type="match status" value="1"/>
</dbReference>
<feature type="domain" description="FAD/NAD(P)-binding" evidence="6">
    <location>
        <begin position="5"/>
        <end position="316"/>
    </location>
</feature>
<dbReference type="PRINTS" id="PR00411">
    <property type="entry name" value="PNDRDTASEI"/>
</dbReference>
<evidence type="ECO:0000256" key="2">
    <source>
        <dbReference type="ARBA" id="ARBA00007532"/>
    </source>
</evidence>
<protein>
    <submittedName>
        <fullName evidence="7">Glutathione reductase</fullName>
    </submittedName>
</protein>
<keyword evidence="3" id="KW-0285">Flavoprotein</keyword>
<dbReference type="InterPro" id="IPR023753">
    <property type="entry name" value="FAD/NAD-binding_dom"/>
</dbReference>
<dbReference type="RefSeq" id="WP_203629168.1">
    <property type="nucleotide sequence ID" value="NZ_BNJR01000006.1"/>
</dbReference>
<name>A0ABQ3VY26_9LACO</name>
<comment type="similarity">
    <text evidence="2">Belongs to the class-I pyridine nucleotide-disulfide oxidoreductase family.</text>
</comment>
<dbReference type="Gene3D" id="3.30.390.30">
    <property type="match status" value="1"/>
</dbReference>
<keyword evidence="4" id="KW-0274">FAD</keyword>
<dbReference type="InterPro" id="IPR036188">
    <property type="entry name" value="FAD/NAD-bd_sf"/>
</dbReference>
<organism evidence="7 8">
    <name type="scientific">Lentilactobacillus fungorum</name>
    <dbReference type="NCBI Taxonomy" id="2201250"/>
    <lineage>
        <taxon>Bacteria</taxon>
        <taxon>Bacillati</taxon>
        <taxon>Bacillota</taxon>
        <taxon>Bacilli</taxon>
        <taxon>Lactobacillales</taxon>
        <taxon>Lactobacillaceae</taxon>
        <taxon>Lentilactobacillus</taxon>
    </lineage>
</organism>
<dbReference type="PANTHER" id="PTHR43014">
    <property type="entry name" value="MERCURIC REDUCTASE"/>
    <property type="match status" value="1"/>
</dbReference>
<reference evidence="7 8" key="1">
    <citation type="journal article" date="2021" name="Int. J. Syst. Evol. Microbiol.">
        <title>Lentilactobacillus fungorum sp. nov., isolated from spent mushroom substrates.</title>
        <authorList>
            <person name="Tohno M."/>
            <person name="Tanizawa Y."/>
            <person name="Kojima Y."/>
            <person name="Sakamoto M."/>
            <person name="Ohkuma M."/>
            <person name="Kobayashi H."/>
        </authorList>
    </citation>
    <scope>NUCLEOTIDE SEQUENCE [LARGE SCALE GENOMIC DNA]</scope>
    <source>
        <strain evidence="7 8">YK48G</strain>
    </source>
</reference>
<evidence type="ECO:0000313" key="8">
    <source>
        <dbReference type="Proteomes" id="UP000604765"/>
    </source>
</evidence>
<dbReference type="InterPro" id="IPR004099">
    <property type="entry name" value="Pyr_nucl-diS_OxRdtase_dimer"/>
</dbReference>
<dbReference type="PIRSF" id="PIRSF000350">
    <property type="entry name" value="Mercury_reductase_MerA"/>
    <property type="match status" value="1"/>
</dbReference>
<evidence type="ECO:0000259" key="6">
    <source>
        <dbReference type="Pfam" id="PF07992"/>
    </source>
</evidence>
<comment type="caution">
    <text evidence="7">The sequence shown here is derived from an EMBL/GenBank/DDBJ whole genome shotgun (WGS) entry which is preliminary data.</text>
</comment>
<dbReference type="EMBL" id="BNJR01000006">
    <property type="protein sequence ID" value="GHP13112.1"/>
    <property type="molecule type" value="Genomic_DNA"/>
</dbReference>
<dbReference type="SUPFAM" id="SSF55424">
    <property type="entry name" value="FAD/NAD-linked reductases, dimerisation (C-terminal) domain"/>
    <property type="match status" value="1"/>
</dbReference>
<dbReference type="Gene3D" id="3.50.50.60">
    <property type="entry name" value="FAD/NAD(P)-binding domain"/>
    <property type="match status" value="2"/>
</dbReference>